<dbReference type="InterPro" id="IPR043760">
    <property type="entry name" value="PycTM_dom"/>
</dbReference>
<evidence type="ECO:0000256" key="3">
    <source>
        <dbReference type="ARBA" id="ARBA00022692"/>
    </source>
</evidence>
<feature type="transmembrane region" description="Helical" evidence="8">
    <location>
        <begin position="38"/>
        <end position="59"/>
    </location>
</feature>
<keyword evidence="5 8" id="KW-1133">Transmembrane helix</keyword>
<keyword evidence="6" id="KW-0051">Antiviral defense</keyword>
<dbReference type="Pfam" id="PF18967">
    <property type="entry name" value="PycTM"/>
    <property type="match status" value="1"/>
</dbReference>
<evidence type="ECO:0000313" key="11">
    <source>
        <dbReference type="Proteomes" id="UP000662821"/>
    </source>
</evidence>
<gene>
    <name evidence="10" type="ORF">J3P46_17505</name>
</gene>
<evidence type="ECO:0000256" key="5">
    <source>
        <dbReference type="ARBA" id="ARBA00022989"/>
    </source>
</evidence>
<proteinExistence type="predicted"/>
<dbReference type="EMBL" id="CP071520">
    <property type="protein sequence ID" value="QSX94520.1"/>
    <property type="molecule type" value="Genomic_DNA"/>
</dbReference>
<feature type="transmembrane region" description="Helical" evidence="8">
    <location>
        <begin position="65"/>
        <end position="87"/>
    </location>
</feature>
<accession>A0AAJ4T3K1</accession>
<dbReference type="Proteomes" id="UP000662821">
    <property type="component" value="Chromosome"/>
</dbReference>
<evidence type="ECO:0000259" key="9">
    <source>
        <dbReference type="Pfam" id="PF18967"/>
    </source>
</evidence>
<evidence type="ECO:0000256" key="4">
    <source>
        <dbReference type="ARBA" id="ARBA00022741"/>
    </source>
</evidence>
<dbReference type="RefSeq" id="WP_208672415.1">
    <property type="nucleotide sequence ID" value="NZ_CP071520.1"/>
</dbReference>
<sequence>MDEKETSPSAMKDDDRLKLYASYAEIGRKWTSVMDSKGTFFSAMNAGILAFLWGSLKIAQWPGAALYFGLSATLSSLIALLSAMLVIAPRENLSVLVGKKSPWTAEYKPLSFYGYISKKYGKNGLKDMVREFRRLDTEAFVYEALEQHHSISQVIQRKSNWVFRSAVFTFLSLSFVVASLLAWKFP</sequence>
<evidence type="ECO:0000256" key="8">
    <source>
        <dbReference type="SAM" id="Phobius"/>
    </source>
</evidence>
<evidence type="ECO:0000256" key="7">
    <source>
        <dbReference type="ARBA" id="ARBA00023136"/>
    </source>
</evidence>
<name>A0AAJ4T3K1_9BURK</name>
<keyword evidence="7 8" id="KW-0472">Membrane</keyword>
<evidence type="ECO:0000256" key="1">
    <source>
        <dbReference type="ARBA" id="ARBA00004236"/>
    </source>
</evidence>
<organism evidence="10 11">
    <name type="scientific">Janthinobacterium lividum</name>
    <dbReference type="NCBI Taxonomy" id="29581"/>
    <lineage>
        <taxon>Bacteria</taxon>
        <taxon>Pseudomonadati</taxon>
        <taxon>Pseudomonadota</taxon>
        <taxon>Betaproteobacteria</taxon>
        <taxon>Burkholderiales</taxon>
        <taxon>Oxalobacteraceae</taxon>
        <taxon>Janthinobacterium</taxon>
    </lineage>
</organism>
<keyword evidence="4" id="KW-0547">Nucleotide-binding</keyword>
<dbReference type="AlphaFoldDB" id="A0AAJ4T3K1"/>
<evidence type="ECO:0000313" key="10">
    <source>
        <dbReference type="EMBL" id="QSX94520.1"/>
    </source>
</evidence>
<feature type="transmembrane region" description="Helical" evidence="8">
    <location>
        <begin position="161"/>
        <end position="183"/>
    </location>
</feature>
<protein>
    <recommendedName>
        <fullName evidence="9">Pycsar effector protein domain-containing protein</fullName>
    </recommendedName>
</protein>
<feature type="domain" description="Pycsar effector protein" evidence="9">
    <location>
        <begin position="28"/>
        <end position="181"/>
    </location>
</feature>
<evidence type="ECO:0000256" key="6">
    <source>
        <dbReference type="ARBA" id="ARBA00023118"/>
    </source>
</evidence>
<evidence type="ECO:0000256" key="2">
    <source>
        <dbReference type="ARBA" id="ARBA00022475"/>
    </source>
</evidence>
<keyword evidence="3 8" id="KW-0812">Transmembrane</keyword>
<keyword evidence="2" id="KW-1003">Cell membrane</keyword>
<comment type="subcellular location">
    <subcellularLocation>
        <location evidence="1">Cell membrane</location>
    </subcellularLocation>
</comment>
<reference evidence="10 11" key="1">
    <citation type="submission" date="2021-03" db="EMBL/GenBank/DDBJ databases">
        <title>Draft genome sequence of Janthinobacterium sp. strain PLB02 isolated from infected primmorphs (Lubomirskia baicalensis).</title>
        <authorList>
            <person name="Chernogor L.I."/>
            <person name="Belikov S.I."/>
            <person name="Petrushin I.S."/>
        </authorList>
    </citation>
    <scope>NUCLEOTIDE SEQUENCE [LARGE SCALE GENOMIC DNA]</scope>
    <source>
        <strain evidence="10 11">PLB02</strain>
    </source>
</reference>